<keyword evidence="16" id="KW-0378">Hydrolase</keyword>
<feature type="domain" description="GTP cyclohydrolase II" evidence="15">
    <location>
        <begin position="211"/>
        <end position="362"/>
    </location>
</feature>
<comment type="caution">
    <text evidence="16">The sequence shown here is derived from an EMBL/GenBank/DDBJ whole genome shotgun (WGS) entry which is preliminary data.</text>
</comment>
<dbReference type="InterPro" id="IPR017945">
    <property type="entry name" value="DHBP_synth_RibB-like_a/b_dom"/>
</dbReference>
<evidence type="ECO:0000256" key="3">
    <source>
        <dbReference type="ARBA" id="ARBA00002284"/>
    </source>
</evidence>
<dbReference type="HAMAP" id="MF_00180">
    <property type="entry name" value="RibB"/>
    <property type="match status" value="1"/>
</dbReference>
<keyword evidence="9 14" id="KW-0686">Riboflavin biosynthesis</keyword>
<organism evidence="16 17">
    <name type="scientific">Marinobacter iranensis</name>
    <dbReference type="NCBI Taxonomy" id="2962607"/>
    <lineage>
        <taxon>Bacteria</taxon>
        <taxon>Pseudomonadati</taxon>
        <taxon>Pseudomonadota</taxon>
        <taxon>Gammaproteobacteria</taxon>
        <taxon>Pseudomonadales</taxon>
        <taxon>Marinobacteraceae</taxon>
        <taxon>Marinobacter</taxon>
    </lineage>
</organism>
<reference evidence="16" key="1">
    <citation type="submission" date="2022-07" db="EMBL/GenBank/DDBJ databases">
        <title>Marinobacter iranensis a new bacterium isolate from a hipersaline lake in Iran.</title>
        <authorList>
            <person name="Mohammad A.M.A."/>
            <person name="Cristina S.-P."/>
            <person name="Antonio V."/>
        </authorList>
    </citation>
    <scope>NUCLEOTIDE SEQUENCE</scope>
    <source>
        <strain evidence="16">71-i</strain>
    </source>
</reference>
<accession>A0ABT5Y4U5</accession>
<evidence type="ECO:0000256" key="12">
    <source>
        <dbReference type="ARBA" id="ARBA00023211"/>
    </source>
</evidence>
<evidence type="ECO:0000256" key="6">
    <source>
        <dbReference type="ARBA" id="ARBA00008976"/>
    </source>
</evidence>
<gene>
    <name evidence="16" type="primary">ribBA</name>
    <name evidence="14" type="synonym">ribB</name>
    <name evidence="16" type="ORF">NLU14_00210</name>
</gene>
<dbReference type="PANTHER" id="PTHR21327">
    <property type="entry name" value="GTP CYCLOHYDROLASE II-RELATED"/>
    <property type="match status" value="1"/>
</dbReference>
<dbReference type="Gene3D" id="3.40.50.10990">
    <property type="entry name" value="GTP cyclohydrolase II"/>
    <property type="match status" value="1"/>
</dbReference>
<keyword evidence="11 14" id="KW-0460">Magnesium</keyword>
<feature type="binding site" evidence="14">
    <location>
        <begin position="27"/>
        <end position="28"/>
    </location>
    <ligand>
        <name>D-ribulose 5-phosphate</name>
        <dbReference type="ChEBI" id="CHEBI:58121"/>
    </ligand>
</feature>
<evidence type="ECO:0000256" key="9">
    <source>
        <dbReference type="ARBA" id="ARBA00022619"/>
    </source>
</evidence>
<dbReference type="EMBL" id="JANCMW010000001">
    <property type="protein sequence ID" value="MDF0748643.1"/>
    <property type="molecule type" value="Genomic_DNA"/>
</dbReference>
<feature type="binding site" evidence="14">
    <location>
        <position position="28"/>
    </location>
    <ligand>
        <name>Mg(2+)</name>
        <dbReference type="ChEBI" id="CHEBI:18420"/>
        <label>1</label>
    </ligand>
</feature>
<keyword evidence="17" id="KW-1185">Reference proteome</keyword>
<name>A0ABT5Y4U5_9GAMM</name>
<dbReference type="Pfam" id="PF00925">
    <property type="entry name" value="GTP_cyclohydro2"/>
    <property type="match status" value="1"/>
</dbReference>
<comment type="similarity">
    <text evidence="14">Belongs to the DHBP synthase family.</text>
</comment>
<dbReference type="PIRSF" id="PIRSF001259">
    <property type="entry name" value="RibA"/>
    <property type="match status" value="1"/>
</dbReference>
<evidence type="ECO:0000256" key="2">
    <source>
        <dbReference type="ARBA" id="ARBA00001936"/>
    </source>
</evidence>
<dbReference type="RefSeq" id="WP_275704718.1">
    <property type="nucleotide sequence ID" value="NZ_JANCMW010000001.1"/>
</dbReference>
<dbReference type="NCBIfam" id="NF010626">
    <property type="entry name" value="PRK14019.1"/>
    <property type="match status" value="1"/>
</dbReference>
<dbReference type="Pfam" id="PF00926">
    <property type="entry name" value="DHBP_synthase"/>
    <property type="match status" value="1"/>
</dbReference>
<comment type="similarity">
    <text evidence="5">In the N-terminal section; belongs to the DHBP synthase family.</text>
</comment>
<dbReference type="Proteomes" id="UP001143391">
    <property type="component" value="Unassembled WGS sequence"/>
</dbReference>
<evidence type="ECO:0000256" key="8">
    <source>
        <dbReference type="ARBA" id="ARBA00018836"/>
    </source>
</evidence>
<evidence type="ECO:0000256" key="7">
    <source>
        <dbReference type="ARBA" id="ARBA00012153"/>
    </source>
</evidence>
<comment type="subunit">
    <text evidence="14">Homodimer.</text>
</comment>
<dbReference type="Gene3D" id="3.90.870.10">
    <property type="entry name" value="DHBP synthase"/>
    <property type="match status" value="1"/>
</dbReference>
<evidence type="ECO:0000256" key="13">
    <source>
        <dbReference type="ARBA" id="ARBA00023239"/>
    </source>
</evidence>
<comment type="function">
    <text evidence="3 14">Catalyzes the conversion of D-ribulose 5-phosphate to formate and 3,4-dihydroxy-2-butanone 4-phosphate.</text>
</comment>
<keyword evidence="13 14" id="KW-0456">Lyase</keyword>
<dbReference type="GO" id="GO:0008686">
    <property type="term" value="F:3,4-dihydroxy-2-butanone-4-phosphate synthase activity"/>
    <property type="evidence" value="ECO:0007669"/>
    <property type="project" value="UniProtKB-EC"/>
</dbReference>
<evidence type="ECO:0000313" key="17">
    <source>
        <dbReference type="Proteomes" id="UP001143391"/>
    </source>
</evidence>
<keyword evidence="12 14" id="KW-0464">Manganese</keyword>
<dbReference type="InterPro" id="IPR000422">
    <property type="entry name" value="DHBP_synthase_RibB"/>
</dbReference>
<dbReference type="InterPro" id="IPR036144">
    <property type="entry name" value="RibA-like_sf"/>
</dbReference>
<dbReference type="PANTHER" id="PTHR21327:SF34">
    <property type="entry name" value="3,4-DIHYDROXY-2-BUTANONE 4-PHOSPHATE SYNTHASE"/>
    <property type="match status" value="1"/>
</dbReference>
<comment type="similarity">
    <text evidence="6">In the C-terminal section; belongs to the GTP cyclohydrolase II family.</text>
</comment>
<evidence type="ECO:0000256" key="10">
    <source>
        <dbReference type="ARBA" id="ARBA00022723"/>
    </source>
</evidence>
<evidence type="ECO:0000259" key="15">
    <source>
        <dbReference type="Pfam" id="PF00925"/>
    </source>
</evidence>
<dbReference type="SUPFAM" id="SSF142695">
    <property type="entry name" value="RibA-like"/>
    <property type="match status" value="1"/>
</dbReference>
<feature type="binding site" evidence="14">
    <location>
        <position position="143"/>
    </location>
    <ligand>
        <name>Mg(2+)</name>
        <dbReference type="ChEBI" id="CHEBI:18420"/>
        <label>2</label>
    </ligand>
</feature>
<feature type="binding site" evidence="14">
    <location>
        <position position="32"/>
    </location>
    <ligand>
        <name>D-ribulose 5-phosphate</name>
        <dbReference type="ChEBI" id="CHEBI:58121"/>
    </ligand>
</feature>
<feature type="binding site" evidence="14">
    <location>
        <begin position="140"/>
        <end position="144"/>
    </location>
    <ligand>
        <name>D-ribulose 5-phosphate</name>
        <dbReference type="ChEBI" id="CHEBI:58121"/>
    </ligand>
</feature>
<evidence type="ECO:0000256" key="14">
    <source>
        <dbReference type="HAMAP-Rule" id="MF_00180"/>
    </source>
</evidence>
<sequence>MNFDPTESLIEDIRNGRMVVLLDDEDRENEGDLVMAAEFVTPDAINFMATHARGLICLTLSGERCEQLDLWPMVANNGASFATAFTVSIEAREGVTTGISAADRATTVKAAVAPDAHPRDLVQPGHIFPLRARDGGVLSRAGHTEAGCDLTRLAGLEPAAVIVEVMNDDGSMARRPDLEAFAQRHGIRIGTIADLIQYRLAREKTVEHTGQQPLSTAHGDFVLHTYEDLITGDAHLALTMGDVNGPEPTLVRVHSVDPLRDLVGADYQGPRAWSLWSALENVARAGHGAVVILASHESSQSLLSRATRQNTPPPDASSIRYSSVGTGSQILSDLGIRKLRLMGAPLNYKGLSGFDLEVVEIVEL</sequence>
<comment type="cofactor">
    <cofactor evidence="2">
        <name>Mn(2+)</name>
        <dbReference type="ChEBI" id="CHEBI:29035"/>
    </cofactor>
</comment>
<evidence type="ECO:0000256" key="1">
    <source>
        <dbReference type="ARBA" id="ARBA00000141"/>
    </source>
</evidence>
<comment type="pathway">
    <text evidence="4 14">Cofactor biosynthesis; riboflavin biosynthesis; 2-hydroxy-3-oxobutyl phosphate from D-ribulose 5-phosphate: step 1/1.</text>
</comment>
<dbReference type="NCBIfam" id="TIGR00506">
    <property type="entry name" value="ribB"/>
    <property type="match status" value="1"/>
</dbReference>
<keyword evidence="10 14" id="KW-0479">Metal-binding</keyword>
<dbReference type="InterPro" id="IPR032677">
    <property type="entry name" value="GTP_cyclohydro_II"/>
</dbReference>
<dbReference type="SUPFAM" id="SSF55821">
    <property type="entry name" value="YrdC/RibB"/>
    <property type="match status" value="1"/>
</dbReference>
<protein>
    <recommendedName>
        <fullName evidence="8 14">3,4-dihydroxy-2-butanone 4-phosphate synthase</fullName>
        <shortName evidence="14">DHBP synthase</shortName>
        <ecNumber evidence="7 14">4.1.99.12</ecNumber>
    </recommendedName>
</protein>
<evidence type="ECO:0000256" key="11">
    <source>
        <dbReference type="ARBA" id="ARBA00022842"/>
    </source>
</evidence>
<evidence type="ECO:0000256" key="5">
    <source>
        <dbReference type="ARBA" id="ARBA00005520"/>
    </source>
</evidence>
<evidence type="ECO:0000256" key="4">
    <source>
        <dbReference type="ARBA" id="ARBA00004904"/>
    </source>
</evidence>
<comment type="cofactor">
    <cofactor evidence="14">
        <name>Mg(2+)</name>
        <dbReference type="ChEBI" id="CHEBI:18420"/>
    </cofactor>
    <cofactor evidence="14">
        <name>Mn(2+)</name>
        <dbReference type="ChEBI" id="CHEBI:29035"/>
    </cofactor>
    <text evidence="14">Binds 2 divalent metal cations per subunit. Magnesium or manganese.</text>
</comment>
<proteinExistence type="inferred from homology"/>
<comment type="catalytic activity">
    <reaction evidence="1 14">
        <text>D-ribulose 5-phosphate = (2S)-2-hydroxy-3-oxobutyl phosphate + formate + H(+)</text>
        <dbReference type="Rhea" id="RHEA:18457"/>
        <dbReference type="ChEBI" id="CHEBI:15378"/>
        <dbReference type="ChEBI" id="CHEBI:15740"/>
        <dbReference type="ChEBI" id="CHEBI:58121"/>
        <dbReference type="ChEBI" id="CHEBI:58830"/>
        <dbReference type="EC" id="4.1.99.12"/>
    </reaction>
</comment>
<dbReference type="GO" id="GO:0003935">
    <property type="term" value="F:GTP cyclohydrolase II activity"/>
    <property type="evidence" value="ECO:0007669"/>
    <property type="project" value="UniProtKB-EC"/>
</dbReference>
<feature type="binding site" evidence="14">
    <location>
        <position position="28"/>
    </location>
    <ligand>
        <name>Mg(2+)</name>
        <dbReference type="ChEBI" id="CHEBI:18420"/>
        <label>2</label>
    </ligand>
</feature>
<feature type="site" description="Essential for catalytic activity" evidence="14">
    <location>
        <position position="164"/>
    </location>
</feature>
<dbReference type="EC" id="4.1.99.12" evidence="7 14"/>
<evidence type="ECO:0000313" key="16">
    <source>
        <dbReference type="EMBL" id="MDF0748643.1"/>
    </source>
</evidence>
<feature type="site" description="Essential for catalytic activity" evidence="14">
    <location>
        <position position="126"/>
    </location>
</feature>